<evidence type="ECO:0000313" key="4">
    <source>
        <dbReference type="Proteomes" id="UP000287605"/>
    </source>
</evidence>
<organism evidence="3 4">
    <name type="scientific">Vagococcus elongatus</name>
    <dbReference type="NCBI Taxonomy" id="180344"/>
    <lineage>
        <taxon>Bacteria</taxon>
        <taxon>Bacillati</taxon>
        <taxon>Bacillota</taxon>
        <taxon>Bacilli</taxon>
        <taxon>Lactobacillales</taxon>
        <taxon>Enterococcaceae</taxon>
        <taxon>Vagococcus</taxon>
    </lineage>
</organism>
<dbReference type="InterPro" id="IPR045946">
    <property type="entry name" value="DUF6366"/>
</dbReference>
<sequence length="65" mass="7397">MKKKDTPEIKRRKLVEKEHRTNPLGTLKDAANQSKSGDFRSGSAKTTLVIIIILLIITYFLIKNN</sequence>
<evidence type="ECO:0000256" key="2">
    <source>
        <dbReference type="SAM" id="Phobius"/>
    </source>
</evidence>
<dbReference type="Proteomes" id="UP000287605">
    <property type="component" value="Unassembled WGS sequence"/>
</dbReference>
<feature type="region of interest" description="Disordered" evidence="1">
    <location>
        <begin position="1"/>
        <end position="41"/>
    </location>
</feature>
<accession>A0A430ASK8</accession>
<dbReference type="RefSeq" id="WP_126809369.1">
    <property type="nucleotide sequence ID" value="NZ_NGKA01000012.1"/>
</dbReference>
<dbReference type="Pfam" id="PF19893">
    <property type="entry name" value="DUF6366"/>
    <property type="match status" value="1"/>
</dbReference>
<comment type="caution">
    <text evidence="3">The sequence shown here is derived from an EMBL/GenBank/DDBJ whole genome shotgun (WGS) entry which is preliminary data.</text>
</comment>
<evidence type="ECO:0000256" key="1">
    <source>
        <dbReference type="SAM" id="MobiDB-lite"/>
    </source>
</evidence>
<name>A0A430ASK8_9ENTE</name>
<keyword evidence="4" id="KW-1185">Reference proteome</keyword>
<proteinExistence type="predicted"/>
<reference evidence="3 4" key="1">
    <citation type="submission" date="2017-05" db="EMBL/GenBank/DDBJ databases">
        <title>Vagococcus spp. assemblies.</title>
        <authorList>
            <person name="Gulvik C.A."/>
        </authorList>
    </citation>
    <scope>NUCLEOTIDE SEQUENCE [LARGE SCALE GENOMIC DNA]</scope>
    <source>
        <strain evidence="3 4">CCUG 51432</strain>
    </source>
</reference>
<feature type="transmembrane region" description="Helical" evidence="2">
    <location>
        <begin position="44"/>
        <end position="62"/>
    </location>
</feature>
<keyword evidence="2" id="KW-1133">Transmembrane helix</keyword>
<keyword evidence="2" id="KW-0472">Membrane</keyword>
<gene>
    <name evidence="3" type="ORF">CBF29_08785</name>
</gene>
<dbReference type="EMBL" id="NGKA01000012">
    <property type="protein sequence ID" value="RSU11047.1"/>
    <property type="molecule type" value="Genomic_DNA"/>
</dbReference>
<protein>
    <submittedName>
        <fullName evidence="3">Uncharacterized protein</fullName>
    </submittedName>
</protein>
<feature type="compositionally biased region" description="Basic and acidic residues" evidence="1">
    <location>
        <begin position="1"/>
        <end position="21"/>
    </location>
</feature>
<dbReference type="AlphaFoldDB" id="A0A430ASK8"/>
<keyword evidence="2" id="KW-0812">Transmembrane</keyword>
<evidence type="ECO:0000313" key="3">
    <source>
        <dbReference type="EMBL" id="RSU11047.1"/>
    </source>
</evidence>